<feature type="compositionally biased region" description="Acidic residues" evidence="1">
    <location>
        <begin position="345"/>
        <end position="368"/>
    </location>
</feature>
<protein>
    <submittedName>
        <fullName evidence="2">Uncharacterized protein</fullName>
    </submittedName>
</protein>
<name>A0A540NCV1_MALBA</name>
<dbReference type="GO" id="GO:0042393">
    <property type="term" value="F:histone binding"/>
    <property type="evidence" value="ECO:0007669"/>
    <property type="project" value="TreeGrafter"/>
</dbReference>
<reference evidence="2 3" key="1">
    <citation type="journal article" date="2019" name="G3 (Bethesda)">
        <title>Sequencing of a Wild Apple (Malus baccata) Genome Unravels the Differences Between Cultivated and Wild Apple Species Regarding Disease Resistance and Cold Tolerance.</title>
        <authorList>
            <person name="Chen X."/>
        </authorList>
    </citation>
    <scope>NUCLEOTIDE SEQUENCE [LARGE SCALE GENOMIC DNA]</scope>
    <source>
        <strain evidence="3">cv. Shandingzi</strain>
        <tissue evidence="2">Leaves</tissue>
    </source>
</reference>
<evidence type="ECO:0000313" key="3">
    <source>
        <dbReference type="Proteomes" id="UP000315295"/>
    </source>
</evidence>
<feature type="compositionally biased region" description="Basic and acidic residues" evidence="1">
    <location>
        <begin position="335"/>
        <end position="344"/>
    </location>
</feature>
<feature type="compositionally biased region" description="Basic and acidic residues" evidence="1">
    <location>
        <begin position="41"/>
        <end position="81"/>
    </location>
</feature>
<dbReference type="PANTHER" id="PTHR13468">
    <property type="entry name" value="DEK PROTEIN"/>
    <property type="match status" value="1"/>
</dbReference>
<dbReference type="GO" id="GO:0006325">
    <property type="term" value="P:chromatin organization"/>
    <property type="evidence" value="ECO:0007669"/>
    <property type="project" value="InterPro"/>
</dbReference>
<evidence type="ECO:0000256" key="1">
    <source>
        <dbReference type="SAM" id="MobiDB-lite"/>
    </source>
</evidence>
<feature type="compositionally biased region" description="Basic and acidic residues" evidence="1">
    <location>
        <begin position="1"/>
        <end position="33"/>
    </location>
</feature>
<dbReference type="InterPro" id="IPR044198">
    <property type="entry name" value="DEK"/>
</dbReference>
<keyword evidence="3" id="KW-1185">Reference proteome</keyword>
<dbReference type="EMBL" id="VIEB01000063">
    <property type="protein sequence ID" value="TQE08862.1"/>
    <property type="molecule type" value="Genomic_DNA"/>
</dbReference>
<dbReference type="PANTHER" id="PTHR13468:SF1">
    <property type="entry name" value="PROTEIN DEK"/>
    <property type="match status" value="1"/>
</dbReference>
<feature type="compositionally biased region" description="Basic and acidic residues" evidence="1">
    <location>
        <begin position="92"/>
        <end position="125"/>
    </location>
</feature>
<dbReference type="Proteomes" id="UP000315295">
    <property type="component" value="Unassembled WGS sequence"/>
</dbReference>
<dbReference type="GO" id="GO:0005634">
    <property type="term" value="C:nucleus"/>
    <property type="evidence" value="ECO:0007669"/>
    <property type="project" value="TreeGrafter"/>
</dbReference>
<proteinExistence type="predicted"/>
<comment type="caution">
    <text evidence="2">The sequence shown here is derived from an EMBL/GenBank/DDBJ whole genome shotgun (WGS) entry which is preliminary data.</text>
</comment>
<dbReference type="GO" id="GO:0003677">
    <property type="term" value="F:DNA binding"/>
    <property type="evidence" value="ECO:0007669"/>
    <property type="project" value="InterPro"/>
</dbReference>
<feature type="compositionally biased region" description="Basic and acidic residues" evidence="1">
    <location>
        <begin position="369"/>
        <end position="382"/>
    </location>
</feature>
<dbReference type="GO" id="GO:2000779">
    <property type="term" value="P:regulation of double-strand break repair"/>
    <property type="evidence" value="ECO:0007669"/>
    <property type="project" value="TreeGrafter"/>
</dbReference>
<evidence type="ECO:0000313" key="2">
    <source>
        <dbReference type="EMBL" id="TQE08862.1"/>
    </source>
</evidence>
<accession>A0A540NCV1</accession>
<dbReference type="AlphaFoldDB" id="A0A540NCV1"/>
<feature type="compositionally biased region" description="Basic residues" evidence="1">
    <location>
        <begin position="82"/>
        <end position="91"/>
    </location>
</feature>
<organism evidence="2 3">
    <name type="scientific">Malus baccata</name>
    <name type="common">Siberian crab apple</name>
    <name type="synonym">Pyrus baccata</name>
    <dbReference type="NCBI Taxonomy" id="106549"/>
    <lineage>
        <taxon>Eukaryota</taxon>
        <taxon>Viridiplantae</taxon>
        <taxon>Streptophyta</taxon>
        <taxon>Embryophyta</taxon>
        <taxon>Tracheophyta</taxon>
        <taxon>Spermatophyta</taxon>
        <taxon>Magnoliopsida</taxon>
        <taxon>eudicotyledons</taxon>
        <taxon>Gunneridae</taxon>
        <taxon>Pentapetalae</taxon>
        <taxon>rosids</taxon>
        <taxon>fabids</taxon>
        <taxon>Rosales</taxon>
        <taxon>Rosaceae</taxon>
        <taxon>Amygdaloideae</taxon>
        <taxon>Maleae</taxon>
        <taxon>Malus</taxon>
    </lineage>
</organism>
<dbReference type="STRING" id="106549.A0A540NCV1"/>
<feature type="region of interest" description="Disordered" evidence="1">
    <location>
        <begin position="279"/>
        <end position="382"/>
    </location>
</feature>
<feature type="compositionally biased region" description="Basic and acidic residues" evidence="1">
    <location>
        <begin position="132"/>
        <end position="141"/>
    </location>
</feature>
<feature type="region of interest" description="Disordered" evidence="1">
    <location>
        <begin position="1"/>
        <end position="162"/>
    </location>
</feature>
<gene>
    <name evidence="2" type="ORF">C1H46_005476</name>
</gene>
<sequence length="478" mass="54343">MASEVLEEKKPEDDAPVAEKPEAEAEKDLKEEAKEEEQEKEEEKEKEKVSEASEKVTEKEEEKVVEEGQEEKEKESEETPKKTTRGRKASLKKVENDQTKSKKRGRDSAAKKSKEAKAEKKEKEAVTPVSERPTRERKLVERYSAPESGRSSGTKSFSIEKGHGTELKNIPNVAFKMSKRKADDNLQLLHTILFGKKAKPHSLKKNISQFSGYVWVENEQEKHRARVKEKIDKCVKEKLMDFCDLLNIPVKGTTKKEDLSVKLLEFLESPHATTDVLLAEKEQKGQKRRRKATPSKAAGSGEASPETSAKKQKETPNSDKKQESSKADEEENDDKVETSDVKDDSGEDDDHNMVNEESEPEEKSDEEQKEPKDQCLPRSQDGKPHVNISIISWHFKLGCKCFDPISELVNIFAVLEIFDKIFLEFSIFPLYGNSDPSSPEKKVCNCFKIRLHTTSCTHSRSTCKDEQRKESLASIMIQ</sequence>
<feature type="compositionally biased region" description="Basic and acidic residues" evidence="1">
    <location>
        <begin position="308"/>
        <end position="327"/>
    </location>
</feature>